<dbReference type="InterPro" id="IPR006059">
    <property type="entry name" value="SBP"/>
</dbReference>
<dbReference type="CDD" id="cd13589">
    <property type="entry name" value="PBP2_polyamine_RpCGA009"/>
    <property type="match status" value="1"/>
</dbReference>
<dbReference type="Gene3D" id="3.40.190.10">
    <property type="entry name" value="Periplasmic binding protein-like II"/>
    <property type="match status" value="2"/>
</dbReference>
<name>A0A379N2Y2_9PROT</name>
<reference evidence="2 3" key="1">
    <citation type="submission" date="2018-06" db="EMBL/GenBank/DDBJ databases">
        <authorList>
            <consortium name="Pathogen Informatics"/>
            <person name="Doyle S."/>
        </authorList>
    </citation>
    <scope>NUCLEOTIDE SEQUENCE [LARGE SCALE GENOMIC DNA]</scope>
    <source>
        <strain evidence="2 3">NCTC13291</strain>
    </source>
</reference>
<dbReference type="SUPFAM" id="SSF53850">
    <property type="entry name" value="Periplasmic binding protein-like II"/>
    <property type="match status" value="1"/>
</dbReference>
<sequence>MMPRSMFPVGHGAGRTGIARRRLFRAAWLAACLPVLVPILATFPARAQQRDLTVVSWGGAYQDAQREVYFRPFQTKTNTRLLEESWDGGVGVLRAKIQSGANNWDVVQVESEELLLGCDEGLFEKMDWAAIGGKDHYIPQAVGECGVGTILYSFVLAYDRNRTPNGPANWAEFFDTKKFPGKRGLRRGPKTTLEIALLADGAKPEEVYRLLGTEAGVDRAFRKLDSIRDSLVWWERGAQPPQLLASGELAMAVAYNGRIDAANRQDGQNFAISWPGNLYTLDSWVIMKGTPNRDRALQFLNFAGQPGIQAELPPKIPYGVTAKGANDHIAPAVLANLPTTPEHMEGALRIDDQFWLDNLDRLSQRFNNWLSR</sequence>
<dbReference type="Pfam" id="PF13416">
    <property type="entry name" value="SBP_bac_8"/>
    <property type="match status" value="1"/>
</dbReference>
<dbReference type="EMBL" id="UGVN01000001">
    <property type="protein sequence ID" value="SUE40843.1"/>
    <property type="molecule type" value="Genomic_DNA"/>
</dbReference>
<evidence type="ECO:0000313" key="3">
    <source>
        <dbReference type="Proteomes" id="UP000254919"/>
    </source>
</evidence>
<keyword evidence="1" id="KW-0732">Signal</keyword>
<evidence type="ECO:0000313" key="2">
    <source>
        <dbReference type="EMBL" id="SUE40843.1"/>
    </source>
</evidence>
<proteinExistence type="predicted"/>
<dbReference type="PANTHER" id="PTHR30222:SF2">
    <property type="entry name" value="ABC TRANSPORTER SUBSTRATE-BINDING PROTEIN"/>
    <property type="match status" value="1"/>
</dbReference>
<dbReference type="PANTHER" id="PTHR30222">
    <property type="entry name" value="SPERMIDINE/PUTRESCINE-BINDING PERIPLASMIC PROTEIN"/>
    <property type="match status" value="1"/>
</dbReference>
<organism evidence="2 3">
    <name type="scientific">Roseomonas mucosa</name>
    <dbReference type="NCBI Taxonomy" id="207340"/>
    <lineage>
        <taxon>Bacteria</taxon>
        <taxon>Pseudomonadati</taxon>
        <taxon>Pseudomonadota</taxon>
        <taxon>Alphaproteobacteria</taxon>
        <taxon>Acetobacterales</taxon>
        <taxon>Roseomonadaceae</taxon>
        <taxon>Roseomonas</taxon>
    </lineage>
</organism>
<accession>A0A379N2Y2</accession>
<dbReference type="Proteomes" id="UP000254919">
    <property type="component" value="Unassembled WGS sequence"/>
</dbReference>
<dbReference type="AlphaFoldDB" id="A0A379N2Y2"/>
<evidence type="ECO:0000256" key="1">
    <source>
        <dbReference type="ARBA" id="ARBA00022729"/>
    </source>
</evidence>
<dbReference type="RefSeq" id="WP_226946125.1">
    <property type="nucleotide sequence ID" value="NZ_AP031462.1"/>
</dbReference>
<protein>
    <submittedName>
        <fullName evidence="2">ABC-type uncharacterized transport system, periplasmic component</fullName>
    </submittedName>
</protein>
<gene>
    <name evidence="2" type="ORF">NCTC13291_02416</name>
</gene>
<dbReference type="GeneID" id="99633459"/>